<keyword evidence="2" id="KW-1185">Reference proteome</keyword>
<protein>
    <submittedName>
        <fullName evidence="1">Uncharacterized protein</fullName>
    </submittedName>
</protein>
<evidence type="ECO:0000313" key="2">
    <source>
        <dbReference type="Proteomes" id="UP000790377"/>
    </source>
</evidence>
<accession>A0ACB7ZX13</accession>
<comment type="caution">
    <text evidence="1">The sequence shown here is derived from an EMBL/GenBank/DDBJ whole genome shotgun (WGS) entry which is preliminary data.</text>
</comment>
<proteinExistence type="predicted"/>
<evidence type="ECO:0000313" key="1">
    <source>
        <dbReference type="EMBL" id="KAH7905491.1"/>
    </source>
</evidence>
<gene>
    <name evidence="1" type="ORF">BJ138DRAFT_1118419</name>
</gene>
<dbReference type="EMBL" id="MU268179">
    <property type="protein sequence ID" value="KAH7905491.1"/>
    <property type="molecule type" value="Genomic_DNA"/>
</dbReference>
<organism evidence="1 2">
    <name type="scientific">Hygrophoropsis aurantiaca</name>
    <dbReference type="NCBI Taxonomy" id="72124"/>
    <lineage>
        <taxon>Eukaryota</taxon>
        <taxon>Fungi</taxon>
        <taxon>Dikarya</taxon>
        <taxon>Basidiomycota</taxon>
        <taxon>Agaricomycotina</taxon>
        <taxon>Agaricomycetes</taxon>
        <taxon>Agaricomycetidae</taxon>
        <taxon>Boletales</taxon>
        <taxon>Coniophorineae</taxon>
        <taxon>Hygrophoropsidaceae</taxon>
        <taxon>Hygrophoropsis</taxon>
    </lineage>
</organism>
<reference evidence="1" key="1">
    <citation type="journal article" date="2021" name="New Phytol.">
        <title>Evolutionary innovations through gain and loss of genes in the ectomycorrhizal Boletales.</title>
        <authorList>
            <person name="Wu G."/>
            <person name="Miyauchi S."/>
            <person name="Morin E."/>
            <person name="Kuo A."/>
            <person name="Drula E."/>
            <person name="Varga T."/>
            <person name="Kohler A."/>
            <person name="Feng B."/>
            <person name="Cao Y."/>
            <person name="Lipzen A."/>
            <person name="Daum C."/>
            <person name="Hundley H."/>
            <person name="Pangilinan J."/>
            <person name="Johnson J."/>
            <person name="Barry K."/>
            <person name="LaButti K."/>
            <person name="Ng V."/>
            <person name="Ahrendt S."/>
            <person name="Min B."/>
            <person name="Choi I.G."/>
            <person name="Park H."/>
            <person name="Plett J.M."/>
            <person name="Magnuson J."/>
            <person name="Spatafora J.W."/>
            <person name="Nagy L.G."/>
            <person name="Henrissat B."/>
            <person name="Grigoriev I.V."/>
            <person name="Yang Z.L."/>
            <person name="Xu J."/>
            <person name="Martin F.M."/>
        </authorList>
    </citation>
    <scope>NUCLEOTIDE SEQUENCE</scope>
    <source>
        <strain evidence="1">ATCC 28755</strain>
    </source>
</reference>
<dbReference type="Proteomes" id="UP000790377">
    <property type="component" value="Unassembled WGS sequence"/>
</dbReference>
<sequence>MTNRWNDNDPDDECTPPVPRRNRITAKVGKYAVAGVVSNGHSIRGRKMPVYAVQMPHNLNQLMALKLSWRGARHIDIVNNIEEKIRDSLRGRDIGVTTSERPGCPEPDNVLQQIRGKFTGDSEQITHRPRRTAAQCGSSRTEAARQVFPEAPPLAINGSQTKVFCTVVSVKITSSSPVVPGNGNEGTSPTSTMPSVIKRRMTLLRDLPYQSS</sequence>
<name>A0ACB7ZX13_9AGAM</name>